<dbReference type="Gene3D" id="3.40.50.300">
    <property type="entry name" value="P-loop containing nucleotide triphosphate hydrolases"/>
    <property type="match status" value="1"/>
</dbReference>
<dbReference type="Gene3D" id="3.40.50.10860">
    <property type="entry name" value="Leucine Dehydrogenase, chain A, domain 1"/>
    <property type="match status" value="1"/>
</dbReference>
<proteinExistence type="inferred from homology"/>
<keyword evidence="3" id="KW-0963">Cytoplasm</keyword>
<dbReference type="Pfam" id="PF08501">
    <property type="entry name" value="Shikimate_dh_N"/>
    <property type="match status" value="1"/>
</dbReference>
<keyword evidence="6" id="KW-1185">Reference proteome</keyword>
<sequence>MEYGLIGQKLGHSFSKPIHEALGGYAYDLVPLPDEDAARAFFASRDFRAVNVTIPYKQLALAACDEVDEKAAAIGAVNTVINRSGRLYGYNTDYAGFAYMTKRAGIAFQNRTVLLLGTGGTSRTVTAVARDQGAKEVLLASRSGKNGALSYEDAMKRKDVEVVVNVSPAGMYPNNGECLLDLTAFPRLEAVADVVYNPFHTALLQQAEALGVRCVNGLSMLVAQAKYAAEYFTDKKIPDGEIESIYRDLRAKQANLVLIGMPSCGKTSLGKACAKLLGKRFVDLDAEIERQEGRPISQILAPGKETYFRDVESRVTARFARESGQVLSTGGGVVLREENVAALRQNGVVVYIDRPLQDLQPGGARPLSQSRQALEAQYAVRAPLYQKACHAKVNNDAPFYTVADRVKERFYEVLDCERA</sequence>
<keyword evidence="3" id="KW-0067">ATP-binding</keyword>
<dbReference type="InterPro" id="IPR022893">
    <property type="entry name" value="Shikimate_DH_fam"/>
</dbReference>
<dbReference type="InterPro" id="IPR000623">
    <property type="entry name" value="Shikimate_kinase/TSH1"/>
</dbReference>
<evidence type="ECO:0000256" key="2">
    <source>
        <dbReference type="ARBA" id="ARBA00023141"/>
    </source>
</evidence>
<feature type="binding site" evidence="3">
    <location>
        <position position="267"/>
    </location>
    <ligand>
        <name>Mg(2+)</name>
        <dbReference type="ChEBI" id="CHEBI:18420"/>
    </ligand>
</feature>
<dbReference type="InterPro" id="IPR046346">
    <property type="entry name" value="Aminoacid_DH-like_N_sf"/>
</dbReference>
<dbReference type="InterPro" id="IPR031322">
    <property type="entry name" value="Shikimate/glucono_kinase"/>
</dbReference>
<organism evidence="5 6">
    <name type="scientific">Ruthenibacterium intestinale</name>
    <dbReference type="NCBI Taxonomy" id="3133163"/>
    <lineage>
        <taxon>Bacteria</taxon>
        <taxon>Bacillati</taxon>
        <taxon>Bacillota</taxon>
        <taxon>Clostridia</taxon>
        <taxon>Eubacteriales</taxon>
        <taxon>Oscillospiraceae</taxon>
        <taxon>Ruthenibacterium</taxon>
    </lineage>
</organism>
<comment type="function">
    <text evidence="3">Catalyzes the specific phosphorylation of the 3-hydroxyl group of shikimic acid using ATP as a cosubstrate.</text>
</comment>
<dbReference type="InterPro" id="IPR013708">
    <property type="entry name" value="Shikimate_DH-bd_N"/>
</dbReference>
<dbReference type="PANTHER" id="PTHR21089">
    <property type="entry name" value="SHIKIMATE DEHYDROGENASE"/>
    <property type="match status" value="1"/>
</dbReference>
<dbReference type="HAMAP" id="MF_00109">
    <property type="entry name" value="Shikimate_kinase"/>
    <property type="match status" value="1"/>
</dbReference>
<name>A0ABV1GCK3_9FIRM</name>
<feature type="binding site" evidence="3">
    <location>
        <position position="309"/>
    </location>
    <ligand>
        <name>substrate</name>
    </ligand>
</feature>
<comment type="catalytic activity">
    <reaction evidence="3">
        <text>shikimate + ATP = 3-phosphoshikimate + ADP + H(+)</text>
        <dbReference type="Rhea" id="RHEA:13121"/>
        <dbReference type="ChEBI" id="CHEBI:15378"/>
        <dbReference type="ChEBI" id="CHEBI:30616"/>
        <dbReference type="ChEBI" id="CHEBI:36208"/>
        <dbReference type="ChEBI" id="CHEBI:145989"/>
        <dbReference type="ChEBI" id="CHEBI:456216"/>
        <dbReference type="EC" id="2.7.1.71"/>
    </reaction>
</comment>
<comment type="subunit">
    <text evidence="3">Monomer.</text>
</comment>
<comment type="caution">
    <text evidence="5">The sequence shown here is derived from an EMBL/GenBank/DDBJ whole genome shotgun (WGS) entry which is preliminary data.</text>
</comment>
<keyword evidence="3" id="KW-0028">Amino-acid biosynthesis</keyword>
<comment type="pathway">
    <text evidence="3">Metabolic intermediate biosynthesis; chorismate biosynthesis; chorismate from D-erythrose 4-phosphate and phosphoenolpyruvate: step 5/7.</text>
</comment>
<comment type="similarity">
    <text evidence="3">Belongs to the shikimate kinase family.</text>
</comment>
<dbReference type="RefSeq" id="WP_349215010.1">
    <property type="nucleotide sequence ID" value="NZ_JBBMFA010000059.1"/>
</dbReference>
<gene>
    <name evidence="3" type="primary">aroK</name>
    <name evidence="5" type="ORF">WMO24_03910</name>
</gene>
<dbReference type="SUPFAM" id="SSF52540">
    <property type="entry name" value="P-loop containing nucleoside triphosphate hydrolases"/>
    <property type="match status" value="1"/>
</dbReference>
<keyword evidence="3" id="KW-0547">Nucleotide-binding</keyword>
<dbReference type="CDD" id="cd01065">
    <property type="entry name" value="NAD_bind_Shikimate_DH"/>
    <property type="match status" value="1"/>
</dbReference>
<dbReference type="CDD" id="cd00464">
    <property type="entry name" value="SK"/>
    <property type="match status" value="1"/>
</dbReference>
<dbReference type="SUPFAM" id="SSF51735">
    <property type="entry name" value="NAD(P)-binding Rossmann-fold domains"/>
    <property type="match status" value="1"/>
</dbReference>
<comment type="subcellular location">
    <subcellularLocation>
        <location evidence="3">Cytoplasm</location>
    </subcellularLocation>
</comment>
<feature type="binding site" evidence="3">
    <location>
        <position position="365"/>
    </location>
    <ligand>
        <name>ATP</name>
        <dbReference type="ChEBI" id="CHEBI:30616"/>
    </ligand>
</feature>
<comment type="pathway">
    <text evidence="1">Metabolic intermediate biosynthesis; chorismate biosynthesis; chorismate from D-erythrose 4-phosphate and phosphoenolpyruvate: step 4/7.</text>
</comment>
<keyword evidence="3" id="KW-0479">Metal-binding</keyword>
<dbReference type="PANTHER" id="PTHR21089:SF1">
    <property type="entry name" value="BIFUNCTIONAL 3-DEHYDROQUINATE DEHYDRATASE_SHIKIMATE DEHYDROGENASE, CHLOROPLASTIC"/>
    <property type="match status" value="1"/>
</dbReference>
<protein>
    <recommendedName>
        <fullName evidence="3">Shikimate kinase</fullName>
        <shortName evidence="3">SK</shortName>
        <ecNumber evidence="3">2.7.1.71</ecNumber>
    </recommendedName>
</protein>
<evidence type="ECO:0000313" key="6">
    <source>
        <dbReference type="Proteomes" id="UP001477672"/>
    </source>
</evidence>
<evidence type="ECO:0000313" key="5">
    <source>
        <dbReference type="EMBL" id="MEQ2519577.1"/>
    </source>
</evidence>
<keyword evidence="2 3" id="KW-0057">Aromatic amino acid biosynthesis</keyword>
<reference evidence="5 6" key="1">
    <citation type="submission" date="2024-03" db="EMBL/GenBank/DDBJ databases">
        <title>Human intestinal bacterial collection.</title>
        <authorList>
            <person name="Pauvert C."/>
            <person name="Hitch T.C.A."/>
            <person name="Clavel T."/>
        </authorList>
    </citation>
    <scope>NUCLEOTIDE SEQUENCE [LARGE SCALE GENOMIC DNA]</scope>
    <source>
        <strain evidence="5 6">CLA-JM-H11</strain>
    </source>
</reference>
<feature type="binding site" evidence="3">
    <location>
        <begin position="263"/>
        <end position="268"/>
    </location>
    <ligand>
        <name>ATP</name>
        <dbReference type="ChEBI" id="CHEBI:30616"/>
    </ligand>
</feature>
<feature type="binding site" evidence="3">
    <location>
        <position position="381"/>
    </location>
    <ligand>
        <name>substrate</name>
    </ligand>
</feature>
<accession>A0ABV1GCK3</accession>
<feature type="domain" description="Shikimate dehydrogenase substrate binding N-terminal" evidence="4">
    <location>
        <begin position="5"/>
        <end position="80"/>
    </location>
</feature>
<dbReference type="Proteomes" id="UP001477672">
    <property type="component" value="Unassembled WGS sequence"/>
</dbReference>
<dbReference type="EMBL" id="JBBMFA010000059">
    <property type="protein sequence ID" value="MEQ2519577.1"/>
    <property type="molecule type" value="Genomic_DNA"/>
</dbReference>
<dbReference type="Gene3D" id="3.40.50.720">
    <property type="entry name" value="NAD(P)-binding Rossmann-like Domain"/>
    <property type="match status" value="1"/>
</dbReference>
<comment type="caution">
    <text evidence="3">Lacks conserved residue(s) required for the propagation of feature annotation.</text>
</comment>
<evidence type="ECO:0000259" key="4">
    <source>
        <dbReference type="Pfam" id="PF08501"/>
    </source>
</evidence>
<keyword evidence="3" id="KW-0460">Magnesium</keyword>
<keyword evidence="3 5" id="KW-0418">Kinase</keyword>
<evidence type="ECO:0000256" key="1">
    <source>
        <dbReference type="ARBA" id="ARBA00004871"/>
    </source>
</evidence>
<dbReference type="InterPro" id="IPR027417">
    <property type="entry name" value="P-loop_NTPase"/>
</dbReference>
<comment type="cofactor">
    <cofactor evidence="3">
        <name>Mg(2+)</name>
        <dbReference type="ChEBI" id="CHEBI:18420"/>
    </cofactor>
    <text evidence="3">Binds 1 Mg(2+) ion per subunit.</text>
</comment>
<dbReference type="InterPro" id="IPR036291">
    <property type="entry name" value="NAD(P)-bd_dom_sf"/>
</dbReference>
<keyword evidence="3" id="KW-0808">Transferase</keyword>
<feature type="binding site" evidence="3">
    <location>
        <position position="285"/>
    </location>
    <ligand>
        <name>substrate</name>
    </ligand>
</feature>
<dbReference type="PRINTS" id="PR01100">
    <property type="entry name" value="SHIKIMTKNASE"/>
</dbReference>
<dbReference type="Pfam" id="PF01202">
    <property type="entry name" value="SKI"/>
    <property type="match status" value="1"/>
</dbReference>
<feature type="binding site" evidence="3">
    <location>
        <position position="331"/>
    </location>
    <ligand>
        <name>substrate</name>
    </ligand>
</feature>
<dbReference type="SUPFAM" id="SSF53223">
    <property type="entry name" value="Aminoacid dehydrogenase-like, N-terminal domain"/>
    <property type="match status" value="1"/>
</dbReference>
<dbReference type="GO" id="GO:0016301">
    <property type="term" value="F:kinase activity"/>
    <property type="evidence" value="ECO:0007669"/>
    <property type="project" value="UniProtKB-KW"/>
</dbReference>
<dbReference type="EC" id="2.7.1.71" evidence="3"/>
<evidence type="ECO:0000256" key="3">
    <source>
        <dbReference type="HAMAP-Rule" id="MF_00109"/>
    </source>
</evidence>